<dbReference type="STRING" id="886293.Sinac_5476"/>
<dbReference type="Pfam" id="PF08544">
    <property type="entry name" value="GHMP_kinases_C"/>
    <property type="match status" value="1"/>
</dbReference>
<dbReference type="PRINTS" id="PR00959">
    <property type="entry name" value="MEVGALKINASE"/>
</dbReference>
<dbReference type="SUPFAM" id="SSF55060">
    <property type="entry name" value="GHMP Kinase, C-terminal domain"/>
    <property type="match status" value="2"/>
</dbReference>
<name>L0DK40_SINAD</name>
<proteinExistence type="inferred from homology"/>
<evidence type="ECO:0000259" key="9">
    <source>
        <dbReference type="Pfam" id="PF12804"/>
    </source>
</evidence>
<evidence type="ECO:0000256" key="1">
    <source>
        <dbReference type="ARBA" id="ARBA00006566"/>
    </source>
</evidence>
<feature type="domain" description="GHMP kinase N-terminal" evidence="6">
    <location>
        <begin position="520"/>
        <end position="605"/>
    </location>
</feature>
<dbReference type="EMBL" id="CP003364">
    <property type="protein sequence ID" value="AGA29622.1"/>
    <property type="molecule type" value="Genomic_DNA"/>
</dbReference>
<keyword evidence="2" id="KW-0808">Transferase</keyword>
<dbReference type="InterPro" id="IPR006204">
    <property type="entry name" value="GHMP_kinase_N_dom"/>
</dbReference>
<dbReference type="InterPro" id="IPR019539">
    <property type="entry name" value="GalKase_N"/>
</dbReference>
<evidence type="ECO:0000256" key="4">
    <source>
        <dbReference type="ARBA" id="ARBA00022777"/>
    </source>
</evidence>
<keyword evidence="4 10" id="KW-0418">Kinase</keyword>
<feature type="domain" description="GHMP kinase C-terminal" evidence="7">
    <location>
        <begin position="806"/>
        <end position="883"/>
    </location>
</feature>
<dbReference type="HOGENOM" id="CLU_319550_0_0_0"/>
<dbReference type="InterPro" id="IPR025877">
    <property type="entry name" value="MobA-like_NTP_Trfase"/>
</dbReference>
<dbReference type="InterPro" id="IPR006203">
    <property type="entry name" value="GHMP_knse_ATP-bd_CS"/>
</dbReference>
<comment type="similarity">
    <text evidence="1">Belongs to the GHMP kinase family. GalK subfamily.</text>
</comment>
<dbReference type="Gene3D" id="3.30.230.10">
    <property type="match status" value="1"/>
</dbReference>
<evidence type="ECO:0000259" key="7">
    <source>
        <dbReference type="Pfam" id="PF08544"/>
    </source>
</evidence>
<feature type="domain" description="MobA-like NTP transferase" evidence="9">
    <location>
        <begin position="10"/>
        <end position="168"/>
    </location>
</feature>
<evidence type="ECO:0000256" key="3">
    <source>
        <dbReference type="ARBA" id="ARBA00022741"/>
    </source>
</evidence>
<feature type="domain" description="Galactokinase N-terminal" evidence="8">
    <location>
        <begin position="411"/>
        <end position="460"/>
    </location>
</feature>
<dbReference type="InterPro" id="IPR020568">
    <property type="entry name" value="Ribosomal_Su5_D2-typ_SF"/>
</dbReference>
<dbReference type="Gene3D" id="3.30.70.890">
    <property type="entry name" value="GHMP kinase, C-terminal domain"/>
    <property type="match status" value="2"/>
</dbReference>
<keyword evidence="5" id="KW-0067">ATP-binding</keyword>
<dbReference type="OrthoDB" id="257453at2"/>
<evidence type="ECO:0000256" key="2">
    <source>
        <dbReference type="ARBA" id="ARBA00022679"/>
    </source>
</evidence>
<gene>
    <name evidence="10" type="ordered locus">Sinac_5476</name>
</gene>
<organism evidence="10 11">
    <name type="scientific">Singulisphaera acidiphila (strain ATCC BAA-1392 / DSM 18658 / VKM B-2454 / MOB10)</name>
    <dbReference type="NCBI Taxonomy" id="886293"/>
    <lineage>
        <taxon>Bacteria</taxon>
        <taxon>Pseudomonadati</taxon>
        <taxon>Planctomycetota</taxon>
        <taxon>Planctomycetia</taxon>
        <taxon>Isosphaerales</taxon>
        <taxon>Isosphaeraceae</taxon>
        <taxon>Singulisphaera</taxon>
    </lineage>
</organism>
<dbReference type="Gene3D" id="3.90.550.10">
    <property type="entry name" value="Spore Coat Polysaccharide Biosynthesis Protein SpsA, Chain A"/>
    <property type="match status" value="2"/>
</dbReference>
<dbReference type="KEGG" id="saci:Sinac_5476"/>
<sequence length="909" mass="99630">MASTDPLYTIILAGGKGSRMRSLDRHKVCFEVAGVPAIVRAIDIYNLLGVVKNVVVVGEMAGQVVETVGRRFGNVVFAYQPEALGTGDAARCGLQALSEVDDNARILVIAGDKIIEGATLSRFLEHADRTGGDLNLLVSPAGMSSEGSGRVLFRPDGRPLGIVEASDIRVLACRNELRKALAVELDEMAARAKVEEAIARHVGPGGAWSTVLGFSKKAGPSNEALREAFRRDEWLARLQDLPYDLRLAPDAPPISAADAARSHFVNESIYLVRKGALRFGLDHMTTANAQGEEYLTDAVGAVMSRADSDRGTRYLSTFLATERPGEIMSFNNPEELLVIEDRFRGQRANALNDLSDRLGESRYRTADEWLSLFPEPPEPAPSADEALRSYYGDDPVLITDRRRHYRRTLLRFRDAFGGDRRVIVVRSPGRINILGRHIDWQGGHCNLMAVDQEAILVASPRTDDMVEIRNVRPDQFPDASLSLARLVSQLDWDDWMSCVNGQELQRRLRRSAGDWSLYFEAAMLRLQMEYRHQRLVGMDLAIDSNIPMAAGMSSSSALVVAAAEAAVALNGLDLAPRQFVNFCGEGEWFVGTRGGSADHAAMKFGSKGMVSHVKFHEFELLERVRFPTTHRMVVCNSFVLARKAAGAKAVFNARVASYLLGVALVRKKFPQFAPLIRFVRDIQPEMLGVPTSRIYEVLLELPESISAAEARRLFADEAETWPALAPYLTGHDAQEEYPVRGVVLYGISECARAREAVSCLRTGEMNAFGALMNHSHEGERRFLVADDLSAAPYHSDVSDAYLHGLIADLESGDESRTERARLANQPGAYRCSTREVDALVDIARRTPGVLGAQIAGAGLGGCAMVLAEEEAVPELTARLDQLFYRRQGLSSGIYVCTPAAGSRVVAIES</sequence>
<dbReference type="SUPFAM" id="SSF54211">
    <property type="entry name" value="Ribosomal protein S5 domain 2-like"/>
    <property type="match status" value="1"/>
</dbReference>
<dbReference type="InterPro" id="IPR013750">
    <property type="entry name" value="GHMP_kinase_C_dom"/>
</dbReference>
<evidence type="ECO:0000259" key="8">
    <source>
        <dbReference type="Pfam" id="PF10509"/>
    </source>
</evidence>
<dbReference type="PROSITE" id="PS00627">
    <property type="entry name" value="GHMP_KINASES_ATP"/>
    <property type="match status" value="1"/>
</dbReference>
<dbReference type="InterPro" id="IPR000705">
    <property type="entry name" value="Galactokinase"/>
</dbReference>
<protein>
    <submittedName>
        <fullName evidence="10">Galactokinase</fullName>
    </submittedName>
</protein>
<dbReference type="Pfam" id="PF12804">
    <property type="entry name" value="NTP_transf_3"/>
    <property type="match status" value="1"/>
</dbReference>
<dbReference type="RefSeq" id="WP_015248723.1">
    <property type="nucleotide sequence ID" value="NC_019892.1"/>
</dbReference>
<keyword evidence="3" id="KW-0547">Nucleotide-binding</keyword>
<evidence type="ECO:0000256" key="5">
    <source>
        <dbReference type="ARBA" id="ARBA00022840"/>
    </source>
</evidence>
<dbReference type="PRINTS" id="PR00473">
    <property type="entry name" value="GALCTOKINASE"/>
</dbReference>
<dbReference type="PANTHER" id="PTHR10457">
    <property type="entry name" value="MEVALONATE KINASE/GALACTOKINASE"/>
    <property type="match status" value="1"/>
</dbReference>
<dbReference type="AlphaFoldDB" id="L0DK40"/>
<dbReference type="GO" id="GO:0004335">
    <property type="term" value="F:galactokinase activity"/>
    <property type="evidence" value="ECO:0007669"/>
    <property type="project" value="InterPro"/>
</dbReference>
<dbReference type="GO" id="GO:0016779">
    <property type="term" value="F:nucleotidyltransferase activity"/>
    <property type="evidence" value="ECO:0007669"/>
    <property type="project" value="UniProtKB-ARBA"/>
</dbReference>
<evidence type="ECO:0000259" key="6">
    <source>
        <dbReference type="Pfam" id="PF00288"/>
    </source>
</evidence>
<dbReference type="Pfam" id="PF10509">
    <property type="entry name" value="GalKase_gal_bdg"/>
    <property type="match status" value="1"/>
</dbReference>
<dbReference type="GO" id="GO:0005524">
    <property type="term" value="F:ATP binding"/>
    <property type="evidence" value="ECO:0007669"/>
    <property type="project" value="UniProtKB-KW"/>
</dbReference>
<dbReference type="eggNOG" id="COG0153">
    <property type="taxonomic scope" value="Bacteria"/>
</dbReference>
<dbReference type="PANTHER" id="PTHR10457:SF7">
    <property type="entry name" value="GALACTOKINASE-RELATED"/>
    <property type="match status" value="1"/>
</dbReference>
<evidence type="ECO:0000313" key="11">
    <source>
        <dbReference type="Proteomes" id="UP000010798"/>
    </source>
</evidence>
<dbReference type="InterPro" id="IPR014721">
    <property type="entry name" value="Ribsml_uS5_D2-typ_fold_subgr"/>
</dbReference>
<dbReference type="eggNOG" id="COG1207">
    <property type="taxonomic scope" value="Bacteria"/>
</dbReference>
<dbReference type="InterPro" id="IPR029044">
    <property type="entry name" value="Nucleotide-diphossugar_trans"/>
</dbReference>
<accession>L0DK40</accession>
<dbReference type="Proteomes" id="UP000010798">
    <property type="component" value="Chromosome"/>
</dbReference>
<evidence type="ECO:0000313" key="10">
    <source>
        <dbReference type="EMBL" id="AGA29622.1"/>
    </source>
</evidence>
<keyword evidence="11" id="KW-1185">Reference proteome</keyword>
<dbReference type="Pfam" id="PF00288">
    <property type="entry name" value="GHMP_kinases_N"/>
    <property type="match status" value="1"/>
</dbReference>
<dbReference type="GO" id="GO:0005829">
    <property type="term" value="C:cytosol"/>
    <property type="evidence" value="ECO:0007669"/>
    <property type="project" value="TreeGrafter"/>
</dbReference>
<reference evidence="10 11" key="1">
    <citation type="submission" date="2012-02" db="EMBL/GenBank/DDBJ databases">
        <title>Complete sequence of chromosome of Singulisphaera acidiphila DSM 18658.</title>
        <authorList>
            <consortium name="US DOE Joint Genome Institute (JGI-PGF)"/>
            <person name="Lucas S."/>
            <person name="Copeland A."/>
            <person name="Lapidus A."/>
            <person name="Glavina del Rio T."/>
            <person name="Dalin E."/>
            <person name="Tice H."/>
            <person name="Bruce D."/>
            <person name="Goodwin L."/>
            <person name="Pitluck S."/>
            <person name="Peters L."/>
            <person name="Ovchinnikova G."/>
            <person name="Chertkov O."/>
            <person name="Kyrpides N."/>
            <person name="Mavromatis K."/>
            <person name="Ivanova N."/>
            <person name="Brettin T."/>
            <person name="Detter J.C."/>
            <person name="Han C."/>
            <person name="Larimer F."/>
            <person name="Land M."/>
            <person name="Hauser L."/>
            <person name="Markowitz V."/>
            <person name="Cheng J.-F."/>
            <person name="Hugenholtz P."/>
            <person name="Woyke T."/>
            <person name="Wu D."/>
            <person name="Tindall B."/>
            <person name="Pomrenke H."/>
            <person name="Brambilla E."/>
            <person name="Klenk H.-P."/>
            <person name="Eisen J.A."/>
        </authorList>
    </citation>
    <scope>NUCLEOTIDE SEQUENCE [LARGE SCALE GENOMIC DNA]</scope>
    <source>
        <strain evidence="11">ATCC BAA-1392 / DSM 18658 / VKM B-2454 / MOB10</strain>
    </source>
</reference>
<dbReference type="GO" id="GO:0006012">
    <property type="term" value="P:galactose metabolic process"/>
    <property type="evidence" value="ECO:0007669"/>
    <property type="project" value="InterPro"/>
</dbReference>
<dbReference type="SUPFAM" id="SSF53448">
    <property type="entry name" value="Nucleotide-diphospho-sugar transferases"/>
    <property type="match status" value="1"/>
</dbReference>
<dbReference type="InterPro" id="IPR036554">
    <property type="entry name" value="GHMP_kinase_C_sf"/>
</dbReference>